<evidence type="ECO:0000256" key="11">
    <source>
        <dbReference type="ARBA" id="ARBA00023187"/>
    </source>
</evidence>
<dbReference type="AlphaFoldDB" id="A0A8H7JCV7"/>
<dbReference type="GO" id="GO:0006397">
    <property type="term" value="P:mRNA processing"/>
    <property type="evidence" value="ECO:0007669"/>
    <property type="project" value="UniProtKB-KW"/>
</dbReference>
<evidence type="ECO:0000256" key="6">
    <source>
        <dbReference type="ARBA" id="ARBA00022664"/>
    </source>
</evidence>
<feature type="compositionally biased region" description="Polar residues" evidence="13">
    <location>
        <begin position="429"/>
        <end position="442"/>
    </location>
</feature>
<dbReference type="InterPro" id="IPR018545">
    <property type="entry name" value="Btz_dom"/>
</dbReference>
<dbReference type="GO" id="GO:0003729">
    <property type="term" value="F:mRNA binding"/>
    <property type="evidence" value="ECO:0007669"/>
    <property type="project" value="InterPro"/>
</dbReference>
<keyword evidence="8" id="KW-0810">Translation regulation</keyword>
<keyword evidence="5" id="KW-0963">Cytoplasm</keyword>
<feature type="domain" description="Btz" evidence="14">
    <location>
        <begin position="309"/>
        <end position="468"/>
    </location>
</feature>
<dbReference type="Pfam" id="PF09405">
    <property type="entry name" value="Btz"/>
    <property type="match status" value="1"/>
</dbReference>
<name>A0A8H7JCV7_9PLEO</name>
<proteinExistence type="inferred from homology"/>
<feature type="compositionally biased region" description="Gly residues" evidence="13">
    <location>
        <begin position="384"/>
        <end position="404"/>
    </location>
</feature>
<evidence type="ECO:0000256" key="10">
    <source>
        <dbReference type="ARBA" id="ARBA00023161"/>
    </source>
</evidence>
<feature type="compositionally biased region" description="Low complexity" evidence="13">
    <location>
        <begin position="46"/>
        <end position="64"/>
    </location>
</feature>
<comment type="similarity">
    <text evidence="3">Belongs to the CASC3 family.</text>
</comment>
<evidence type="ECO:0000256" key="1">
    <source>
        <dbReference type="ARBA" id="ARBA00004123"/>
    </source>
</evidence>
<keyword evidence="7" id="KW-0509">mRNA transport</keyword>
<feature type="region of interest" description="Disordered" evidence="13">
    <location>
        <begin position="526"/>
        <end position="545"/>
    </location>
</feature>
<accession>A0A8H7JCV7</accession>
<feature type="compositionally biased region" description="Low complexity" evidence="13">
    <location>
        <begin position="419"/>
        <end position="428"/>
    </location>
</feature>
<feature type="compositionally biased region" description="Basic residues" evidence="13">
    <location>
        <begin position="175"/>
        <end position="186"/>
    </location>
</feature>
<dbReference type="Proteomes" id="UP000651452">
    <property type="component" value="Unassembled WGS sequence"/>
</dbReference>
<dbReference type="InterPro" id="IPR044796">
    <property type="entry name" value="MLN51_plant"/>
</dbReference>
<feature type="compositionally biased region" description="Pro residues" evidence="13">
    <location>
        <begin position="157"/>
        <end position="169"/>
    </location>
</feature>
<feature type="compositionally biased region" description="Low complexity" evidence="13">
    <location>
        <begin position="102"/>
        <end position="112"/>
    </location>
</feature>
<feature type="compositionally biased region" description="Basic and acidic residues" evidence="13">
    <location>
        <begin position="339"/>
        <end position="358"/>
    </location>
</feature>
<evidence type="ECO:0000256" key="13">
    <source>
        <dbReference type="SAM" id="MobiDB-lite"/>
    </source>
</evidence>
<gene>
    <name evidence="15" type="ORF">EKO04_001677</name>
</gene>
<evidence type="ECO:0000313" key="15">
    <source>
        <dbReference type="EMBL" id="KAF9700422.1"/>
    </source>
</evidence>
<protein>
    <recommendedName>
        <fullName evidence="14">Btz domain-containing protein</fullName>
    </recommendedName>
</protein>
<dbReference type="OrthoDB" id="5413466at2759"/>
<organism evidence="15 16">
    <name type="scientific">Ascochyta lentis</name>
    <dbReference type="NCBI Taxonomy" id="205686"/>
    <lineage>
        <taxon>Eukaryota</taxon>
        <taxon>Fungi</taxon>
        <taxon>Dikarya</taxon>
        <taxon>Ascomycota</taxon>
        <taxon>Pezizomycotina</taxon>
        <taxon>Dothideomycetes</taxon>
        <taxon>Pleosporomycetidae</taxon>
        <taxon>Pleosporales</taxon>
        <taxon>Pleosporineae</taxon>
        <taxon>Didymellaceae</taxon>
        <taxon>Ascochyta</taxon>
    </lineage>
</organism>
<comment type="caution">
    <text evidence="15">The sequence shown here is derived from an EMBL/GenBank/DDBJ whole genome shotgun (WGS) entry which is preliminary data.</text>
</comment>
<sequence length="904" mass="96601">MCTDRLIIFRKASDITSSSTQRYSPPGQRALQLLHSRSISSRLLACTSASPPQPSASAPPARSPTWPNRAEPDPHKHHASPLVLHEPPPIASTAFTPHRALSPPTVSPPTVSHRLSPTDSLPPTLSHRLSPTDSLPPTLSHRLSPTDSLPTDSLPPTLSPPTLSCPPAAPAMAPARKRTANMARRRRLDDEDESQSVATELADDSQSDASVLSDADADDDADNSDLSDADSGVAPTEGKPKRKPKKNAKGNAKGNAHATATATANGTRTAKTAPVRQPSPPIARSDATFAALKDTEAMMNGLNLADTAHGADEVDFETGEPPAPEPAPAVGPPSARPETLGDRRRREHDEYKKKRDSDPAFIPNRGAFFMHDSRSAPGQHGFRPVGGRGRGRGGGGGGGGGIGGPFSPAKYVAARREATNSSQTTNTTPSLRQHPTEATDSPWQHDLHEAANAPHQHQHQHQPAHGPVHQAPHTSQDAPRAPFVPAAKPPPTRNFSTTVHTHNAVVRVLLPNMKAPITFQNVPIKSHTRLPNHRPPLRRDKPVRVSLPPSAPRYIFPTVERSFIFIPRALRPNQQGFGRGRGRFGSIGGGGFSSRRTSAYGGSVYSPSVALSRRSSIARDNMVSPAGSIMSRNGSFIDPSRPVVRLPPGGVRMPTGPAIISPTNGSYPLPQKPAFRENWAQGQLPMHQPRPQKNVNVAGIESPASMNFNPPQQQEQQPFHQQVPAHINGAGPSGEQPGFYQHARQPSYPGPVSTGTPLSNIPERAIHAPAFQPFQPGYQPQAFVPPGYYYPPNAPQPQYMAPGGMVPMFVPGAQQPYAMPAPAPAPAVAPPPPPAAGPPNMVAYEQNGMTYYVDSNQLPYPPPVENYAQPSYAVPGMGGMMTPGPDGAYYYPQQMQPAAFYPQQ</sequence>
<dbReference type="GO" id="GO:0006417">
    <property type="term" value="P:regulation of translation"/>
    <property type="evidence" value="ECO:0007669"/>
    <property type="project" value="UniProtKB-KW"/>
</dbReference>
<evidence type="ECO:0000256" key="3">
    <source>
        <dbReference type="ARBA" id="ARBA00009548"/>
    </source>
</evidence>
<keyword evidence="6" id="KW-0507">mRNA processing</keyword>
<evidence type="ECO:0000313" key="16">
    <source>
        <dbReference type="Proteomes" id="UP000651452"/>
    </source>
</evidence>
<keyword evidence="10" id="KW-0866">Nonsense-mediated mRNA decay</keyword>
<dbReference type="GO" id="GO:0005737">
    <property type="term" value="C:cytoplasm"/>
    <property type="evidence" value="ECO:0007669"/>
    <property type="project" value="UniProtKB-SubCell"/>
</dbReference>
<reference evidence="15" key="2">
    <citation type="submission" date="2020-09" db="EMBL/GenBank/DDBJ databases">
        <title>Reference genome assembly for Australian Ascochyta lentis isolate Al4.</title>
        <authorList>
            <person name="Lee R.C."/>
            <person name="Farfan-Caceres L.M."/>
            <person name="Debler J.W."/>
            <person name="Williams A.H."/>
            <person name="Henares B.M."/>
        </authorList>
    </citation>
    <scope>NUCLEOTIDE SEQUENCE</scope>
    <source>
        <strain evidence="15">Al4</strain>
    </source>
</reference>
<feature type="region of interest" description="Disordered" evidence="13">
    <location>
        <begin position="46"/>
        <end position="284"/>
    </location>
</feature>
<keyword evidence="11" id="KW-0508">mRNA splicing</keyword>
<keyword evidence="12" id="KW-0539">Nucleus</keyword>
<feature type="compositionally biased region" description="Low complexity" evidence="13">
    <location>
        <begin position="143"/>
        <end position="156"/>
    </location>
</feature>
<feature type="compositionally biased region" description="Basic residues" evidence="13">
    <location>
        <begin position="526"/>
        <end position="536"/>
    </location>
</feature>
<feature type="compositionally biased region" description="Pro residues" evidence="13">
    <location>
        <begin position="321"/>
        <end position="335"/>
    </location>
</feature>
<dbReference type="SMART" id="SM01044">
    <property type="entry name" value="Btz"/>
    <property type="match status" value="1"/>
</dbReference>
<evidence type="ECO:0000256" key="5">
    <source>
        <dbReference type="ARBA" id="ARBA00022490"/>
    </source>
</evidence>
<dbReference type="EMBL" id="RZGK01000003">
    <property type="protein sequence ID" value="KAF9700422.1"/>
    <property type="molecule type" value="Genomic_DNA"/>
</dbReference>
<evidence type="ECO:0000256" key="9">
    <source>
        <dbReference type="ARBA" id="ARBA00022884"/>
    </source>
</evidence>
<evidence type="ECO:0000256" key="8">
    <source>
        <dbReference type="ARBA" id="ARBA00022845"/>
    </source>
</evidence>
<dbReference type="PANTHER" id="PTHR46837:SF5">
    <property type="entry name" value="PROTEIN MLN51 HOMOLOG"/>
    <property type="match status" value="1"/>
</dbReference>
<reference evidence="15" key="1">
    <citation type="submission" date="2018-12" db="EMBL/GenBank/DDBJ databases">
        <authorList>
            <person name="Syme R.A."/>
            <person name="Farfan-Caceres L."/>
            <person name="Lichtenzveig J."/>
        </authorList>
    </citation>
    <scope>NUCLEOTIDE SEQUENCE</scope>
    <source>
        <strain evidence="15">Al4</strain>
    </source>
</reference>
<dbReference type="GO" id="GO:0000184">
    <property type="term" value="P:nuclear-transcribed mRNA catabolic process, nonsense-mediated decay"/>
    <property type="evidence" value="ECO:0007669"/>
    <property type="project" value="UniProtKB-KW"/>
</dbReference>
<dbReference type="PANTHER" id="PTHR46837">
    <property type="entry name" value="PROTEIN MLN51 HOMOLOG"/>
    <property type="match status" value="1"/>
</dbReference>
<feature type="compositionally biased region" description="Polar residues" evidence="13">
    <location>
        <begin position="113"/>
        <end position="137"/>
    </location>
</feature>
<keyword evidence="9" id="KW-0694">RNA-binding</keyword>
<evidence type="ECO:0000256" key="12">
    <source>
        <dbReference type="ARBA" id="ARBA00023242"/>
    </source>
</evidence>
<feature type="compositionally biased region" description="Low complexity" evidence="13">
    <location>
        <begin position="249"/>
        <end position="273"/>
    </location>
</feature>
<evidence type="ECO:0000256" key="4">
    <source>
        <dbReference type="ARBA" id="ARBA00022448"/>
    </source>
</evidence>
<comment type="subcellular location">
    <subcellularLocation>
        <location evidence="2">Cytoplasm</location>
    </subcellularLocation>
    <subcellularLocation>
        <location evidence="1">Nucleus</location>
    </subcellularLocation>
</comment>
<evidence type="ECO:0000256" key="7">
    <source>
        <dbReference type="ARBA" id="ARBA00022816"/>
    </source>
</evidence>
<dbReference type="GO" id="GO:0035145">
    <property type="term" value="C:exon-exon junction complex"/>
    <property type="evidence" value="ECO:0007669"/>
    <property type="project" value="InterPro"/>
</dbReference>
<feature type="region of interest" description="Disordered" evidence="13">
    <location>
        <begin position="314"/>
        <end position="497"/>
    </location>
</feature>
<dbReference type="GO" id="GO:0008380">
    <property type="term" value="P:RNA splicing"/>
    <property type="evidence" value="ECO:0007669"/>
    <property type="project" value="UniProtKB-KW"/>
</dbReference>
<keyword evidence="4" id="KW-0813">Transport</keyword>
<keyword evidence="16" id="KW-1185">Reference proteome</keyword>
<feature type="compositionally biased region" description="Acidic residues" evidence="13">
    <location>
        <begin position="215"/>
        <end position="228"/>
    </location>
</feature>
<evidence type="ECO:0000256" key="2">
    <source>
        <dbReference type="ARBA" id="ARBA00004496"/>
    </source>
</evidence>
<dbReference type="GO" id="GO:0051028">
    <property type="term" value="P:mRNA transport"/>
    <property type="evidence" value="ECO:0007669"/>
    <property type="project" value="UniProtKB-KW"/>
</dbReference>
<feature type="compositionally biased region" description="Low complexity" evidence="13">
    <location>
        <begin position="463"/>
        <end position="473"/>
    </location>
</feature>
<evidence type="ECO:0000259" key="14">
    <source>
        <dbReference type="SMART" id="SM01044"/>
    </source>
</evidence>